<evidence type="ECO:0000256" key="1">
    <source>
        <dbReference type="SAM" id="MobiDB-lite"/>
    </source>
</evidence>
<dbReference type="EMBL" id="JRPY01000091">
    <property type="protein sequence ID" value="KJX74771.1"/>
    <property type="molecule type" value="Genomic_DNA"/>
</dbReference>
<organism evidence="2 3">
    <name type="scientific">Mycobacterium lepromatosis</name>
    <dbReference type="NCBI Taxonomy" id="480418"/>
    <lineage>
        <taxon>Bacteria</taxon>
        <taxon>Bacillati</taxon>
        <taxon>Actinomycetota</taxon>
        <taxon>Actinomycetes</taxon>
        <taxon>Mycobacteriales</taxon>
        <taxon>Mycobacteriaceae</taxon>
        <taxon>Mycobacterium</taxon>
    </lineage>
</organism>
<sequence length="172" mass="19387">MCFVASRFLRTRSLTPWMFCVPDKGDSAVIVCCGDMVHNFTDKSVRVRVTEIRTRRYGSYEVHATFAPLVEDASPTGVRQPRLSNGDGRHRTRGHRPRPVAGNQCRRQRSFTCTRRSCAPTVSKKHWELVRQVARRGGRASGARQLACCSGPGVRRAWYLVSDHPVSLDCRA</sequence>
<accession>A0A0F4EP68</accession>
<evidence type="ECO:0000313" key="3">
    <source>
        <dbReference type="Proteomes" id="UP000053699"/>
    </source>
</evidence>
<name>A0A0F4EP68_9MYCO</name>
<dbReference type="STRING" id="480418.GCA_000975265_03025"/>
<dbReference type="Proteomes" id="UP000053699">
    <property type="component" value="Unassembled WGS sequence"/>
</dbReference>
<reference evidence="2 3" key="1">
    <citation type="journal article" date="2015" name="Proc. Natl. Acad. Sci. U.S.A.">
        <title>Insight into the evolution and origin of leprosy bacilli from the genome sequence of Mycobacterium lepromatosis.</title>
        <authorList>
            <person name="Singh P."/>
            <person name="Benjak A."/>
            <person name="Schuenemann V.J."/>
            <person name="Herbig A."/>
            <person name="Avanzi C."/>
            <person name="Busso P."/>
            <person name="Nieselt K."/>
            <person name="Krause J."/>
            <person name="Vera-Cabrera L."/>
            <person name="Cole S.T."/>
        </authorList>
    </citation>
    <scope>NUCLEOTIDE SEQUENCE [LARGE SCALE GENOMIC DNA]</scope>
    <source>
        <strain evidence="2 3">Mx1-22A</strain>
    </source>
</reference>
<gene>
    <name evidence="2" type="ORF">MLPM_2158</name>
</gene>
<dbReference type="AlphaFoldDB" id="A0A0F4EP68"/>
<keyword evidence="3" id="KW-1185">Reference proteome</keyword>
<evidence type="ECO:0000313" key="2">
    <source>
        <dbReference type="EMBL" id="KJX74771.1"/>
    </source>
</evidence>
<proteinExistence type="predicted"/>
<protein>
    <submittedName>
        <fullName evidence="2">Uncharacterized protein</fullName>
    </submittedName>
</protein>
<comment type="caution">
    <text evidence="2">The sequence shown here is derived from an EMBL/GenBank/DDBJ whole genome shotgun (WGS) entry which is preliminary data.</text>
</comment>
<feature type="region of interest" description="Disordered" evidence="1">
    <location>
        <begin position="74"/>
        <end position="102"/>
    </location>
</feature>